<reference evidence="1 2" key="1">
    <citation type="submission" date="2019-09" db="EMBL/GenBank/DDBJ databases">
        <authorList>
            <person name="Khan S.A."/>
            <person name="Jeon C.O."/>
            <person name="Chun B.H."/>
            <person name="Jeong S.E."/>
        </authorList>
    </citation>
    <scope>NUCLEOTIDE SEQUENCE [LARGE SCALE GENOMIC DNA]</scope>
    <source>
        <strain evidence="1 2">KCTC 42508</strain>
    </source>
</reference>
<proteinExistence type="predicted"/>
<dbReference type="Proteomes" id="UP000323188">
    <property type="component" value="Unassembled WGS sequence"/>
</dbReference>
<organism evidence="1 2">
    <name type="scientific">Maribacter flavus</name>
    <dbReference type="NCBI Taxonomy" id="1658664"/>
    <lineage>
        <taxon>Bacteria</taxon>
        <taxon>Pseudomonadati</taxon>
        <taxon>Bacteroidota</taxon>
        <taxon>Flavobacteriia</taxon>
        <taxon>Flavobacteriales</taxon>
        <taxon>Flavobacteriaceae</taxon>
        <taxon>Maribacter</taxon>
    </lineage>
</organism>
<protein>
    <submittedName>
        <fullName evidence="1">Trypsin-like peptidase domain-containing protein</fullName>
    </submittedName>
</protein>
<dbReference type="EMBL" id="VUOE01000001">
    <property type="protein sequence ID" value="KAA2218274.1"/>
    <property type="molecule type" value="Genomic_DNA"/>
</dbReference>
<sequence>MRVLTLVFFVICSNLIISQETRALHDIDNYVVRIYHGDQQVGTGFSYMQDNEEYIVTNYHVVQSHIEKLQKNDTTSHLYYMPALNQKFQEKGAVLILTDGVEKQVEFKKTLIVPDKLINEGTIKNFASSVDLVVLNKKENDTLVYGELKSFSEINFPRPGTEIYCASFPLSSNHLNLSKGISSKLTLEFIAPDLKISAHISKGGYMTDQFIGFGDYVATSGSSGAPVFIIDGKSKEKILVGINKATSMAYANYIVNFQKMYAFKMDSIGSSFNGNQKSHLEILEKFILFSNLSANTIGVNHFIPAGTLHELVYLLKSL</sequence>
<evidence type="ECO:0000313" key="2">
    <source>
        <dbReference type="Proteomes" id="UP000323188"/>
    </source>
</evidence>
<evidence type="ECO:0000313" key="1">
    <source>
        <dbReference type="EMBL" id="KAA2218274.1"/>
    </source>
</evidence>
<dbReference type="SUPFAM" id="SSF50494">
    <property type="entry name" value="Trypsin-like serine proteases"/>
    <property type="match status" value="1"/>
</dbReference>
<dbReference type="AlphaFoldDB" id="A0A5B2TVD9"/>
<dbReference type="RefSeq" id="WP_154916894.1">
    <property type="nucleotide sequence ID" value="NZ_VUOE01000001.1"/>
</dbReference>
<dbReference type="Pfam" id="PF13365">
    <property type="entry name" value="Trypsin_2"/>
    <property type="match status" value="1"/>
</dbReference>
<comment type="caution">
    <text evidence="1">The sequence shown here is derived from an EMBL/GenBank/DDBJ whole genome shotgun (WGS) entry which is preliminary data.</text>
</comment>
<accession>A0A5B2TVD9</accession>
<gene>
    <name evidence="1" type="ORF">F0361_01240</name>
</gene>
<dbReference type="InterPro" id="IPR009003">
    <property type="entry name" value="Peptidase_S1_PA"/>
</dbReference>
<name>A0A5B2TVD9_9FLAO</name>
<dbReference type="Gene3D" id="2.40.10.120">
    <property type="match status" value="1"/>
</dbReference>